<comment type="similarity">
    <text evidence="9 10">Belongs to the peptidase M15D family.</text>
</comment>
<keyword evidence="8 10" id="KW-0961">Cell wall biogenesis/degradation</keyword>
<comment type="caution">
    <text evidence="11">The sequence shown here is derived from an EMBL/GenBank/DDBJ whole genome shotgun (WGS) entry which is preliminary data.</text>
</comment>
<proteinExistence type="inferred from homology"/>
<dbReference type="SUPFAM" id="SSF55166">
    <property type="entry name" value="Hedgehog/DD-peptidase"/>
    <property type="match status" value="1"/>
</dbReference>
<evidence type="ECO:0000256" key="3">
    <source>
        <dbReference type="ARBA" id="ARBA00022723"/>
    </source>
</evidence>
<comment type="catalytic activity">
    <reaction evidence="1 9 10">
        <text>D-alanyl-D-alanine + H2O = 2 D-alanine</text>
        <dbReference type="Rhea" id="RHEA:20661"/>
        <dbReference type="ChEBI" id="CHEBI:15377"/>
        <dbReference type="ChEBI" id="CHEBI:57416"/>
        <dbReference type="ChEBI" id="CHEBI:57822"/>
        <dbReference type="EC" id="3.4.13.22"/>
    </reaction>
</comment>
<keyword evidence="5 9" id="KW-0862">Zinc</keyword>
<evidence type="ECO:0000256" key="1">
    <source>
        <dbReference type="ARBA" id="ARBA00001362"/>
    </source>
</evidence>
<dbReference type="EMBL" id="JAGGKS010000009">
    <property type="protein sequence ID" value="MBP1927019.1"/>
    <property type="molecule type" value="Genomic_DNA"/>
</dbReference>
<feature type="site" description="Transition state stabilizer" evidence="9">
    <location>
        <position position="71"/>
    </location>
</feature>
<dbReference type="CDD" id="cd14840">
    <property type="entry name" value="D-Ala-D-Ala_dipeptidase_Aad"/>
    <property type="match status" value="1"/>
</dbReference>
<feature type="active site" description="Proton donor/acceptor" evidence="9">
    <location>
        <position position="169"/>
    </location>
</feature>
<keyword evidence="7 9" id="KW-0482">Metalloprotease</keyword>
<feature type="binding site" evidence="9">
    <location>
        <position position="112"/>
    </location>
    <ligand>
        <name>Zn(2+)</name>
        <dbReference type="ChEBI" id="CHEBI:29105"/>
        <note>catalytic</note>
    </ligand>
</feature>
<dbReference type="Pfam" id="PF01427">
    <property type="entry name" value="Peptidase_M15"/>
    <property type="match status" value="1"/>
</dbReference>
<keyword evidence="2 9" id="KW-0645">Protease</keyword>
<dbReference type="Gene3D" id="3.30.1380.10">
    <property type="match status" value="1"/>
</dbReference>
<evidence type="ECO:0000313" key="11">
    <source>
        <dbReference type="EMBL" id="MBP1927019.1"/>
    </source>
</evidence>
<dbReference type="RefSeq" id="WP_209512734.1">
    <property type="nucleotide sequence ID" value="NZ_JAGGKS010000009.1"/>
</dbReference>
<dbReference type="GO" id="GO:0160237">
    <property type="term" value="F:D-Ala-D-Ala dipeptidase activity"/>
    <property type="evidence" value="ECO:0007669"/>
    <property type="project" value="UniProtKB-EC"/>
</dbReference>
<evidence type="ECO:0000313" key="12">
    <source>
        <dbReference type="Proteomes" id="UP001519342"/>
    </source>
</evidence>
<feature type="binding site" evidence="9">
    <location>
        <position position="105"/>
    </location>
    <ligand>
        <name>Zn(2+)</name>
        <dbReference type="ChEBI" id="CHEBI:29105"/>
        <note>catalytic</note>
    </ligand>
</feature>
<comment type="cofactor">
    <cofactor evidence="9">
        <name>Zn(2+)</name>
        <dbReference type="ChEBI" id="CHEBI:29105"/>
    </cofactor>
    <text evidence="9">Binds 1 zinc ion per subunit.</text>
</comment>
<evidence type="ECO:0000256" key="5">
    <source>
        <dbReference type="ARBA" id="ARBA00022833"/>
    </source>
</evidence>
<evidence type="ECO:0000256" key="7">
    <source>
        <dbReference type="ARBA" id="ARBA00023049"/>
    </source>
</evidence>
<dbReference type="HAMAP" id="MF_01924">
    <property type="entry name" value="A_A_dipeptidase"/>
    <property type="match status" value="1"/>
</dbReference>
<dbReference type="Proteomes" id="UP001519342">
    <property type="component" value="Unassembled WGS sequence"/>
</dbReference>
<dbReference type="InterPro" id="IPR009045">
    <property type="entry name" value="Zn_M74/Hedgehog-like"/>
</dbReference>
<keyword evidence="3 9" id="KW-0479">Metal-binding</keyword>
<dbReference type="PANTHER" id="PTHR43126:SF1">
    <property type="entry name" value="D-ALANYL-D-ALANINE DIPEPTIDASE"/>
    <property type="match status" value="1"/>
</dbReference>
<evidence type="ECO:0000256" key="9">
    <source>
        <dbReference type="HAMAP-Rule" id="MF_01924"/>
    </source>
</evidence>
<evidence type="ECO:0000256" key="8">
    <source>
        <dbReference type="ARBA" id="ARBA00023316"/>
    </source>
</evidence>
<evidence type="ECO:0000256" key="2">
    <source>
        <dbReference type="ARBA" id="ARBA00022670"/>
    </source>
</evidence>
<dbReference type="InterPro" id="IPR000755">
    <property type="entry name" value="A_A_dipeptidase"/>
</dbReference>
<gene>
    <name evidence="11" type="ORF">J2Z76_002891</name>
</gene>
<evidence type="ECO:0000256" key="4">
    <source>
        <dbReference type="ARBA" id="ARBA00022801"/>
    </source>
</evidence>
<feature type="binding site" evidence="9">
    <location>
        <position position="172"/>
    </location>
    <ligand>
        <name>Zn(2+)</name>
        <dbReference type="ChEBI" id="CHEBI:29105"/>
        <note>catalytic</note>
    </ligand>
</feature>
<keyword evidence="12" id="KW-1185">Reference proteome</keyword>
<dbReference type="EC" id="3.4.13.22" evidence="9 10"/>
<evidence type="ECO:0000256" key="10">
    <source>
        <dbReference type="PIRNR" id="PIRNR026671"/>
    </source>
</evidence>
<sequence>MSDKDSLVRLLDLDPEFIIDIKYATDNNFTKQRVYNFNDCYLNKDTAILLIKAKKIFKKDGYKVKVWDAYRPIRAQKLLFEIVPIDDFVATPPDMRKPIIFEYSHMNGLSVDITLVDSNGNELEMPTEFDDFTEMAGLGCDKIPPQARKNAEYLKSVMESVGFKAYRNEWWHFNDVVTKATPYSDVEFN</sequence>
<organism evidence="11 12">
    <name type="scientific">Sedimentibacter acidaminivorans</name>
    <dbReference type="NCBI Taxonomy" id="913099"/>
    <lineage>
        <taxon>Bacteria</taxon>
        <taxon>Bacillati</taxon>
        <taxon>Bacillota</taxon>
        <taxon>Tissierellia</taxon>
        <taxon>Sedimentibacter</taxon>
    </lineage>
</organism>
<dbReference type="PANTHER" id="PTHR43126">
    <property type="entry name" value="D-ALANYL-D-ALANINE DIPEPTIDASE"/>
    <property type="match status" value="1"/>
</dbReference>
<keyword evidence="6 9" id="KW-0224">Dipeptidase</keyword>
<evidence type="ECO:0000256" key="6">
    <source>
        <dbReference type="ARBA" id="ARBA00022997"/>
    </source>
</evidence>
<protein>
    <recommendedName>
        <fullName evidence="9 10">D-alanyl-D-alanine dipeptidase</fullName>
        <shortName evidence="9 10">D-Ala-D-Ala dipeptidase</shortName>
        <ecNumber evidence="9 10">3.4.13.22</ecNumber>
    </recommendedName>
</protein>
<comment type="function">
    <text evidence="9 10">Catalyzes hydrolysis of the D-alanyl-D-alanine dipeptide.</text>
</comment>
<keyword evidence="4 9" id="KW-0378">Hydrolase</keyword>
<reference evidence="11 12" key="1">
    <citation type="submission" date="2021-03" db="EMBL/GenBank/DDBJ databases">
        <title>Genomic Encyclopedia of Type Strains, Phase IV (KMG-IV): sequencing the most valuable type-strain genomes for metagenomic binning, comparative biology and taxonomic classification.</title>
        <authorList>
            <person name="Goeker M."/>
        </authorList>
    </citation>
    <scope>NUCLEOTIDE SEQUENCE [LARGE SCALE GENOMIC DNA]</scope>
    <source>
        <strain evidence="11 12">DSM 24004</strain>
    </source>
</reference>
<accession>A0ABS4GH58</accession>
<dbReference type="PIRSF" id="PIRSF026671">
    <property type="entry name" value="AA_dipeptidase"/>
    <property type="match status" value="1"/>
</dbReference>
<name>A0ABS4GH58_9FIRM</name>